<evidence type="ECO:0000256" key="2">
    <source>
        <dbReference type="SAM" id="SignalP"/>
    </source>
</evidence>
<gene>
    <name evidence="3" type="ORF">NQ491_01700</name>
</gene>
<feature type="chain" id="PRO_5045739938" description="Glycosyl hydrolase family 63 C-terminal domain-containing protein" evidence="2">
    <location>
        <begin position="26"/>
        <end position="712"/>
    </location>
</feature>
<reference evidence="3" key="1">
    <citation type="journal article" date="2022" name="Cell">
        <title>Design, construction, and in vivo augmentation of a complex gut microbiome.</title>
        <authorList>
            <person name="Cheng A.G."/>
            <person name="Ho P.Y."/>
            <person name="Aranda-Diaz A."/>
            <person name="Jain S."/>
            <person name="Yu F.B."/>
            <person name="Meng X."/>
            <person name="Wang M."/>
            <person name="Iakiviak M."/>
            <person name="Nagashima K."/>
            <person name="Zhao A."/>
            <person name="Murugkar P."/>
            <person name="Patil A."/>
            <person name="Atabakhsh K."/>
            <person name="Weakley A."/>
            <person name="Yan J."/>
            <person name="Brumbaugh A.R."/>
            <person name="Higginbottom S."/>
            <person name="Dimas A."/>
            <person name="Shiver A.L."/>
            <person name="Deutschbauer A."/>
            <person name="Neff N."/>
            <person name="Sonnenburg J.L."/>
            <person name="Huang K.C."/>
            <person name="Fischbach M.A."/>
        </authorList>
    </citation>
    <scope>NUCLEOTIDE SEQUENCE</scope>
    <source>
        <strain evidence="3">AP11</strain>
    </source>
</reference>
<feature type="region of interest" description="Disordered" evidence="1">
    <location>
        <begin position="408"/>
        <end position="427"/>
    </location>
</feature>
<sequence length="712" mass="81018">MKKLIISIGLASLCAGLWGVRQVRAADNGLEPKFKQSSYVNESVTLKNRYVTLHFFKRIKGWGWAEIETPSGKLMAVMDHLGELMIRDQDIPMRLEADSVSRVSTPEGESLVFRVKSVVVRDMLKGTSFDNWMHYPLAEPAITGVVTIALEDDSPFVKLNYDLTATGNYHVRYLRGPWLKVGESSFGTAKDDAILPGVDWAVGDEWTSGTDFFKDPWALRVAPHPNKVSVPVMAISHDGDAIGLSWNPNEVAARWFNYRTQHPQPVFASPNFVDRMNNQLMGLMIPDASTEGHENELWAENALELRIGQKIVFNAELWLTKGNSVDVVTEWVLRNGLPEPAAPRWDYRDALDRMAEAYNTNLWHEGRGFGVVQRSIEEAGPNVPGFLVRYMQENKKSEVVKQLQAKIESVRPKGGSQPETDEARKKRLEKQGDEILAIQRADGSFAFEPDGRHFRKDDFKVATSFVEPMGLDGATALDITILPAMDLLRIGRETGERRFLDAARKALDYCLPMTRPEGGDFWETPLHAANLFAAGHAAIANYQAYEQFGDEKYKQKAVYWIRTILPFTHLWEPEDMPSLYYTKPVLSSSDWYFANWVRDHVQWEVLGVFAQSARENIRWDEIDPEIDWLKFQRGITNAALQWMSVHTDDNWRPHNIPETYERYRQGEFDYCFPDTHNSVTGLFGGMFIAPGPIADNIYYLLDREAEAAKSRK</sequence>
<evidence type="ECO:0000313" key="4">
    <source>
        <dbReference type="Proteomes" id="UP001059295"/>
    </source>
</evidence>
<dbReference type="GeneID" id="82890408"/>
<keyword evidence="2" id="KW-0732">Signal</keyword>
<evidence type="ECO:0000313" key="3">
    <source>
        <dbReference type="EMBL" id="UWN57515.1"/>
    </source>
</evidence>
<dbReference type="Proteomes" id="UP001059295">
    <property type="component" value="Chromosome"/>
</dbReference>
<dbReference type="SUPFAM" id="SSF48208">
    <property type="entry name" value="Six-hairpin glycosidases"/>
    <property type="match status" value="1"/>
</dbReference>
<feature type="signal peptide" evidence="2">
    <location>
        <begin position="1"/>
        <end position="25"/>
    </location>
</feature>
<evidence type="ECO:0008006" key="5">
    <source>
        <dbReference type="Google" id="ProtNLM"/>
    </source>
</evidence>
<evidence type="ECO:0000256" key="1">
    <source>
        <dbReference type="SAM" id="MobiDB-lite"/>
    </source>
</evidence>
<protein>
    <recommendedName>
        <fullName evidence="5">Glycosyl hydrolase family 63 C-terminal domain-containing protein</fullName>
    </recommendedName>
</protein>
<dbReference type="EMBL" id="CP102294">
    <property type="protein sequence ID" value="UWN57515.1"/>
    <property type="molecule type" value="Genomic_DNA"/>
</dbReference>
<name>A0ABY5UZY6_9BACT</name>
<organism evidence="3 4">
    <name type="scientific">Alistipes ihumii AP11</name>
    <dbReference type="NCBI Taxonomy" id="1211813"/>
    <lineage>
        <taxon>Bacteria</taxon>
        <taxon>Pseudomonadati</taxon>
        <taxon>Bacteroidota</taxon>
        <taxon>Bacteroidia</taxon>
        <taxon>Bacteroidales</taxon>
        <taxon>Rikenellaceae</taxon>
        <taxon>Alistipes</taxon>
    </lineage>
</organism>
<accession>A0ABY5UZY6</accession>
<dbReference type="InterPro" id="IPR008928">
    <property type="entry name" value="6-hairpin_glycosidase_sf"/>
</dbReference>
<keyword evidence="4" id="KW-1185">Reference proteome</keyword>
<proteinExistence type="predicted"/>
<dbReference type="RefSeq" id="WP_019245081.1">
    <property type="nucleotide sequence ID" value="NZ_CAPH01000006.1"/>
</dbReference>
<dbReference type="Gene3D" id="1.50.10.20">
    <property type="match status" value="1"/>
</dbReference>